<evidence type="ECO:0000256" key="4">
    <source>
        <dbReference type="ARBA" id="ARBA00022691"/>
    </source>
</evidence>
<keyword evidence="5 6" id="KW-0819">tRNA processing</keyword>
<dbReference type="Pfam" id="PF05175">
    <property type="entry name" value="MTS"/>
    <property type="match status" value="1"/>
</dbReference>
<dbReference type="KEGG" id="agi:FSB73_06415"/>
<dbReference type="OrthoDB" id="5383291at2"/>
<dbReference type="CDD" id="cd02440">
    <property type="entry name" value="AdoMet_MTases"/>
    <property type="match status" value="1"/>
</dbReference>
<evidence type="ECO:0000256" key="1">
    <source>
        <dbReference type="ARBA" id="ARBA00022490"/>
    </source>
</evidence>
<dbReference type="GO" id="GO:0005737">
    <property type="term" value="C:cytoplasm"/>
    <property type="evidence" value="ECO:0007669"/>
    <property type="project" value="UniProtKB-SubCell"/>
</dbReference>
<dbReference type="GO" id="GO:0000179">
    <property type="term" value="F:rRNA (adenine-N6,N6-)-dimethyltransferase activity"/>
    <property type="evidence" value="ECO:0007669"/>
    <property type="project" value="InterPro"/>
</dbReference>
<keyword evidence="2 6" id="KW-0489">Methyltransferase</keyword>
<dbReference type="AlphaFoldDB" id="A0A5B8VJ72"/>
<dbReference type="GO" id="GO:0003676">
    <property type="term" value="F:nucleic acid binding"/>
    <property type="evidence" value="ECO:0007669"/>
    <property type="project" value="InterPro"/>
</dbReference>
<protein>
    <recommendedName>
        <fullName evidence="6">tRNA1(Val) (adenine(37)-N6)-methyltransferase</fullName>
        <ecNumber evidence="6">2.1.1.223</ecNumber>
    </recommendedName>
    <alternativeName>
        <fullName evidence="6">tRNA m6A37 methyltransferase</fullName>
    </alternativeName>
</protein>
<accession>A0A5B8VJ72</accession>
<comment type="subcellular location">
    <subcellularLocation>
        <location evidence="6">Cytoplasm</location>
    </subcellularLocation>
</comment>
<dbReference type="EMBL" id="CP042434">
    <property type="protein sequence ID" value="QEC71359.1"/>
    <property type="molecule type" value="Genomic_DNA"/>
</dbReference>
<reference evidence="8 9" key="1">
    <citation type="journal article" date="2017" name="Int. J. Syst. Evol. Microbiol.">
        <title>Arachidicoccus ginsenosidivorans sp. nov., with ginsenoside-converting activity isolated from ginseng cultivating soil.</title>
        <authorList>
            <person name="Siddiqi M.Z."/>
            <person name="Aslam Z."/>
            <person name="Im W.T."/>
        </authorList>
    </citation>
    <scope>NUCLEOTIDE SEQUENCE [LARGE SCALE GENOMIC DNA]</scope>
    <source>
        <strain evidence="8 9">Gsoil 809</strain>
    </source>
</reference>
<dbReference type="PANTHER" id="PTHR47739">
    <property type="entry name" value="TRNA1(VAL) (ADENINE(37)-N6)-METHYLTRANSFERASE"/>
    <property type="match status" value="1"/>
</dbReference>
<evidence type="ECO:0000259" key="7">
    <source>
        <dbReference type="Pfam" id="PF05175"/>
    </source>
</evidence>
<dbReference type="RefSeq" id="WP_146780671.1">
    <property type="nucleotide sequence ID" value="NZ_CP042434.1"/>
</dbReference>
<feature type="domain" description="Methyltransferase small" evidence="7">
    <location>
        <begin position="32"/>
        <end position="132"/>
    </location>
</feature>
<sequence length="243" mass="27282">MGNDFFRFKQFEVRQDRSAMKVCTDSCLFGALLPVMYHLQPVQVLDIGTGTGLLSLMYAQVDPHAVIEAMELDEAACSQAAENFKASPWSERLKAIHIDFKCFSKEGLTNTGHYDLIFSNPPFYVGDLKSPDAQRNSALHSTDLNFKDLLEGAAGLLKADGVLAVLVPYTRAEAFVQEAGLVGLYLKRHYKVANANGKPFFRSVLLFTSIKGDLEEEVIYIRDANQEYSLKFRELLHPFYLNL</sequence>
<comment type="catalytic activity">
    <reaction evidence="6">
        <text>adenosine(37) in tRNA1(Val) + S-adenosyl-L-methionine = N(6)-methyladenosine(37) in tRNA1(Val) + S-adenosyl-L-homocysteine + H(+)</text>
        <dbReference type="Rhea" id="RHEA:43160"/>
        <dbReference type="Rhea" id="RHEA-COMP:10369"/>
        <dbReference type="Rhea" id="RHEA-COMP:10370"/>
        <dbReference type="ChEBI" id="CHEBI:15378"/>
        <dbReference type="ChEBI" id="CHEBI:57856"/>
        <dbReference type="ChEBI" id="CHEBI:59789"/>
        <dbReference type="ChEBI" id="CHEBI:74411"/>
        <dbReference type="ChEBI" id="CHEBI:74449"/>
        <dbReference type="EC" id="2.1.1.223"/>
    </reaction>
</comment>
<dbReference type="InterPro" id="IPR020596">
    <property type="entry name" value="rRNA_Ade_Mease_Trfase_CS"/>
</dbReference>
<evidence type="ECO:0000256" key="6">
    <source>
        <dbReference type="HAMAP-Rule" id="MF_01872"/>
    </source>
</evidence>
<organism evidence="8 9">
    <name type="scientific">Arachidicoccus ginsenosidivorans</name>
    <dbReference type="NCBI Taxonomy" id="496057"/>
    <lineage>
        <taxon>Bacteria</taxon>
        <taxon>Pseudomonadati</taxon>
        <taxon>Bacteroidota</taxon>
        <taxon>Chitinophagia</taxon>
        <taxon>Chitinophagales</taxon>
        <taxon>Chitinophagaceae</taxon>
        <taxon>Arachidicoccus</taxon>
    </lineage>
</organism>
<dbReference type="HAMAP" id="MF_01872">
    <property type="entry name" value="tRNA_methyltr_YfiC"/>
    <property type="match status" value="1"/>
</dbReference>
<keyword evidence="9" id="KW-1185">Reference proteome</keyword>
<dbReference type="PROSITE" id="PS00092">
    <property type="entry name" value="N6_MTASE"/>
    <property type="match status" value="1"/>
</dbReference>
<evidence type="ECO:0000256" key="2">
    <source>
        <dbReference type="ARBA" id="ARBA00022603"/>
    </source>
</evidence>
<keyword evidence="1 6" id="KW-0963">Cytoplasm</keyword>
<dbReference type="InterPro" id="IPR022882">
    <property type="entry name" value="tRNA_adenine-N6_MeTrfase"/>
</dbReference>
<dbReference type="Gene3D" id="3.40.50.150">
    <property type="entry name" value="Vaccinia Virus protein VP39"/>
    <property type="match status" value="1"/>
</dbReference>
<keyword evidence="4 6" id="KW-0949">S-adenosyl-L-methionine</keyword>
<dbReference type="InterPro" id="IPR050210">
    <property type="entry name" value="tRNA_Adenine-N(6)_MTase"/>
</dbReference>
<dbReference type="InterPro" id="IPR002052">
    <property type="entry name" value="DNA_methylase_N6_adenine_CS"/>
</dbReference>
<comment type="function">
    <text evidence="6">Specifically methylates the adenine in position 37 of tRNA(1)(Val) (anticodon cmo5UAC).</text>
</comment>
<keyword evidence="3 6" id="KW-0808">Transferase</keyword>
<dbReference type="PROSITE" id="PS01131">
    <property type="entry name" value="RRNA_A_DIMETH"/>
    <property type="match status" value="1"/>
</dbReference>
<dbReference type="InterPro" id="IPR029063">
    <property type="entry name" value="SAM-dependent_MTases_sf"/>
</dbReference>
<dbReference type="Proteomes" id="UP000321291">
    <property type="component" value="Chromosome"/>
</dbReference>
<dbReference type="GO" id="GO:0008033">
    <property type="term" value="P:tRNA processing"/>
    <property type="evidence" value="ECO:0007669"/>
    <property type="project" value="UniProtKB-UniRule"/>
</dbReference>
<evidence type="ECO:0000256" key="3">
    <source>
        <dbReference type="ARBA" id="ARBA00022679"/>
    </source>
</evidence>
<proteinExistence type="inferred from homology"/>
<dbReference type="GO" id="GO:0016430">
    <property type="term" value="F:tRNA (adenine-N6)-methyltransferase activity"/>
    <property type="evidence" value="ECO:0007669"/>
    <property type="project" value="UniProtKB-UniRule"/>
</dbReference>
<dbReference type="PANTHER" id="PTHR47739:SF1">
    <property type="entry name" value="TRNA1(VAL) (ADENINE(37)-N6)-METHYLTRANSFERASE"/>
    <property type="match status" value="1"/>
</dbReference>
<dbReference type="InterPro" id="IPR007848">
    <property type="entry name" value="Small_mtfrase_dom"/>
</dbReference>
<gene>
    <name evidence="8" type="ORF">FSB73_06415</name>
</gene>
<dbReference type="EC" id="2.1.1.223" evidence="6"/>
<comment type="similarity">
    <text evidence="6">Belongs to the methyltransferase superfamily. tRNA (adenine-N(6)-)-methyltransferase family.</text>
</comment>
<name>A0A5B8VJ72_9BACT</name>
<evidence type="ECO:0000256" key="5">
    <source>
        <dbReference type="ARBA" id="ARBA00022694"/>
    </source>
</evidence>
<evidence type="ECO:0000313" key="8">
    <source>
        <dbReference type="EMBL" id="QEC71359.1"/>
    </source>
</evidence>
<dbReference type="SUPFAM" id="SSF53335">
    <property type="entry name" value="S-adenosyl-L-methionine-dependent methyltransferases"/>
    <property type="match status" value="1"/>
</dbReference>
<evidence type="ECO:0000313" key="9">
    <source>
        <dbReference type="Proteomes" id="UP000321291"/>
    </source>
</evidence>